<accession>A0A0N5D5H4</accession>
<evidence type="ECO:0000313" key="2">
    <source>
        <dbReference type="EMBL" id="VDN05783.1"/>
    </source>
</evidence>
<keyword evidence="3" id="KW-1185">Reference proteome</keyword>
<dbReference type="PANTHER" id="PTHR22744:SF14">
    <property type="entry name" value="BTB DOMAIN-CONTAINING PROTEIN-RELATED"/>
    <property type="match status" value="1"/>
</dbReference>
<dbReference type="Proteomes" id="UP000276776">
    <property type="component" value="Unassembled WGS sequence"/>
</dbReference>
<dbReference type="InterPro" id="IPR000210">
    <property type="entry name" value="BTB/POZ_dom"/>
</dbReference>
<dbReference type="Pfam" id="PF00651">
    <property type="entry name" value="BTB"/>
    <property type="match status" value="1"/>
</dbReference>
<evidence type="ECO:0000313" key="4">
    <source>
        <dbReference type="WBParaSite" id="TCLT_0000825601-mRNA-1"/>
    </source>
</evidence>
<dbReference type="InterPro" id="IPR056656">
    <property type="entry name" value="DUF7754"/>
</dbReference>
<evidence type="ECO:0000259" key="1">
    <source>
        <dbReference type="PROSITE" id="PS50097"/>
    </source>
</evidence>
<organism evidence="4">
    <name type="scientific">Thelazia callipaeda</name>
    <name type="common">Oriental eyeworm</name>
    <name type="synonym">Parasitic nematode</name>
    <dbReference type="NCBI Taxonomy" id="103827"/>
    <lineage>
        <taxon>Eukaryota</taxon>
        <taxon>Metazoa</taxon>
        <taxon>Ecdysozoa</taxon>
        <taxon>Nematoda</taxon>
        <taxon>Chromadorea</taxon>
        <taxon>Rhabditida</taxon>
        <taxon>Spirurina</taxon>
        <taxon>Spiruromorpha</taxon>
        <taxon>Thelazioidea</taxon>
        <taxon>Thelaziidae</taxon>
        <taxon>Thelazia</taxon>
    </lineage>
</organism>
<dbReference type="AlphaFoldDB" id="A0A0N5D5H4"/>
<reference evidence="4" key="1">
    <citation type="submission" date="2017-02" db="UniProtKB">
        <authorList>
            <consortium name="WormBaseParasite"/>
        </authorList>
    </citation>
    <scope>IDENTIFICATION</scope>
</reference>
<dbReference type="WBParaSite" id="TCLT_0000825601-mRNA-1">
    <property type="protein sequence ID" value="TCLT_0000825601-mRNA-1"/>
    <property type="gene ID" value="TCLT_0000825601"/>
</dbReference>
<dbReference type="PROSITE" id="PS50097">
    <property type="entry name" value="BTB"/>
    <property type="match status" value="1"/>
</dbReference>
<dbReference type="SUPFAM" id="SSF54695">
    <property type="entry name" value="POZ domain"/>
    <property type="match status" value="1"/>
</dbReference>
<gene>
    <name evidence="2" type="ORF">TCLT_LOCUS8245</name>
</gene>
<reference evidence="2 3" key="2">
    <citation type="submission" date="2018-11" db="EMBL/GenBank/DDBJ databases">
        <authorList>
            <consortium name="Pathogen Informatics"/>
        </authorList>
    </citation>
    <scope>NUCLEOTIDE SEQUENCE [LARGE SCALE GENOMIC DNA]</scope>
</reference>
<name>A0A0N5D5H4_THECL</name>
<proteinExistence type="predicted"/>
<protein>
    <submittedName>
        <fullName evidence="4">BTB domain-containing protein</fullName>
    </submittedName>
</protein>
<dbReference type="OMA" id="QIYPTKR"/>
<dbReference type="OrthoDB" id="5787168at2759"/>
<dbReference type="Gene3D" id="3.30.710.10">
    <property type="entry name" value="Potassium Channel Kv1.1, Chain A"/>
    <property type="match status" value="1"/>
</dbReference>
<sequence length="632" mass="72638">MACSLYVPRDDFIKAYRFDEIARETNSFLHSTVTCSERFNDFVPLPAIEYKIMFSVAVAGIGILTGEFTSDGSIRFHLPEIFIVVSKPVTQENVPSVCITGEAKVPNLEWRYLAQIRFRVGTTASEIDKVVDGDLFEIGNRYPPIAIQIGDKNIQRIRIEMKMVEKLHNYLPKFESGDIVLKFKTETLIVYKALLRMHSKYMATAEKLKFAEEGTVVYMGDSDANDFKELLYQIYPTKRPIFANLPALARAAVGYRAEGIIDRLTSFIVNYESMYMEQKISEAIKLEIPNIIEELVYRAEQDGLWVNIIRSGLNPEVEYGPTIYNSIILPAVSKAKISPLGTPFRKEFFQEINFRVPPKKDNYDDTVVLIVGGVKLYVHNDAMFGRTNSGFLLHHKIRQFLITQNFVRHALLRHIYPQNKPIEHDLLRPLLVFCKKHRMQYAMNSIEKKEEKIISKKTDTEAHQFIKHIISVLAMFSLYLQYLIQEPPSSPDNFFERFQLADKYGLRNLMLRNLYRIENSDKQSSCLYYSVTTCMWKILQQNFDGSINCRHFAQPMINNEGFKDLSESTKSRILDRYCSGWGVGGMNPTKRRSRIFTAGGAVNNAAFEEDKKLSTLLEIDSDAAFGTFIEIN</sequence>
<evidence type="ECO:0000313" key="3">
    <source>
        <dbReference type="Proteomes" id="UP000276776"/>
    </source>
</evidence>
<dbReference type="InterPro" id="IPR011333">
    <property type="entry name" value="SKP1/BTB/POZ_sf"/>
</dbReference>
<feature type="domain" description="BTB" evidence="1">
    <location>
        <begin position="177"/>
        <end position="243"/>
    </location>
</feature>
<dbReference type="EMBL" id="UYYF01004604">
    <property type="protein sequence ID" value="VDN05783.1"/>
    <property type="molecule type" value="Genomic_DNA"/>
</dbReference>
<dbReference type="PANTHER" id="PTHR22744">
    <property type="entry name" value="HELIX LOOP HELIX PROTEIN 21-RELATED"/>
    <property type="match status" value="1"/>
</dbReference>
<dbReference type="Pfam" id="PF24937">
    <property type="entry name" value="DUF7754"/>
    <property type="match status" value="1"/>
</dbReference>